<dbReference type="AlphaFoldDB" id="M2LM34"/>
<dbReference type="EMBL" id="KB445557">
    <property type="protein sequence ID" value="EMC95382.1"/>
    <property type="molecule type" value="Genomic_DNA"/>
</dbReference>
<reference evidence="1 2" key="1">
    <citation type="journal article" date="2012" name="PLoS Pathog.">
        <title>Diverse lifestyles and strategies of plant pathogenesis encoded in the genomes of eighteen Dothideomycetes fungi.</title>
        <authorList>
            <person name="Ohm R.A."/>
            <person name="Feau N."/>
            <person name="Henrissat B."/>
            <person name="Schoch C.L."/>
            <person name="Horwitz B.A."/>
            <person name="Barry K.W."/>
            <person name="Condon B.J."/>
            <person name="Copeland A.C."/>
            <person name="Dhillon B."/>
            <person name="Glaser F."/>
            <person name="Hesse C.N."/>
            <person name="Kosti I."/>
            <person name="LaButti K."/>
            <person name="Lindquist E.A."/>
            <person name="Lucas S."/>
            <person name="Salamov A.A."/>
            <person name="Bradshaw R.E."/>
            <person name="Ciuffetti L."/>
            <person name="Hamelin R.C."/>
            <person name="Kema G.H.J."/>
            <person name="Lawrence C."/>
            <person name="Scott J.A."/>
            <person name="Spatafora J.W."/>
            <person name="Turgeon B.G."/>
            <person name="de Wit P.J.G.M."/>
            <person name="Zhong S."/>
            <person name="Goodwin S.B."/>
            <person name="Grigoriev I.V."/>
        </authorList>
    </citation>
    <scope>NUCLEOTIDE SEQUENCE [LARGE SCALE GENOMIC DNA]</scope>
    <source>
        <strain evidence="1 2">UAMH 10762</strain>
    </source>
</reference>
<proteinExistence type="predicted"/>
<dbReference type="Proteomes" id="UP000011761">
    <property type="component" value="Unassembled WGS sequence"/>
</dbReference>
<sequence length="84" mass="9340">MQVAEVLSDLSTLYLADPKAAAALIRYGNTNVSSSQGRDNDPDLKRARDLLELHAEVKVAHQHGNDRELSEARQAVDRIMNELK</sequence>
<evidence type="ECO:0000313" key="1">
    <source>
        <dbReference type="EMBL" id="EMC95382.1"/>
    </source>
</evidence>
<dbReference type="GeneID" id="19115286"/>
<gene>
    <name evidence="1" type="ORF">BAUCODRAFT_539120</name>
</gene>
<protein>
    <submittedName>
        <fullName evidence="1">Uncharacterized protein</fullName>
    </submittedName>
</protein>
<dbReference type="HOGENOM" id="CLU_156018_0_0_1"/>
<keyword evidence="2" id="KW-1185">Reference proteome</keyword>
<dbReference type="OMA" id="RVCGHNE"/>
<dbReference type="KEGG" id="bcom:BAUCODRAFT_539120"/>
<dbReference type="RefSeq" id="XP_007677870.1">
    <property type="nucleotide sequence ID" value="XM_007679680.1"/>
</dbReference>
<accession>M2LM34</accession>
<dbReference type="eggNOG" id="ENOG502SXRJ">
    <property type="taxonomic scope" value="Eukaryota"/>
</dbReference>
<dbReference type="OrthoDB" id="5394455at2759"/>
<evidence type="ECO:0000313" key="2">
    <source>
        <dbReference type="Proteomes" id="UP000011761"/>
    </source>
</evidence>
<organism evidence="1 2">
    <name type="scientific">Baudoinia panamericana (strain UAMH 10762)</name>
    <name type="common">Angels' share fungus</name>
    <name type="synonym">Baudoinia compniacensis (strain UAMH 10762)</name>
    <dbReference type="NCBI Taxonomy" id="717646"/>
    <lineage>
        <taxon>Eukaryota</taxon>
        <taxon>Fungi</taxon>
        <taxon>Dikarya</taxon>
        <taxon>Ascomycota</taxon>
        <taxon>Pezizomycotina</taxon>
        <taxon>Dothideomycetes</taxon>
        <taxon>Dothideomycetidae</taxon>
        <taxon>Mycosphaerellales</taxon>
        <taxon>Teratosphaeriaceae</taxon>
        <taxon>Baudoinia</taxon>
    </lineage>
</organism>
<name>M2LM34_BAUPA</name>